<evidence type="ECO:0000256" key="1">
    <source>
        <dbReference type="ARBA" id="ARBA00022679"/>
    </source>
</evidence>
<dbReference type="InterPro" id="IPR006259">
    <property type="entry name" value="Adenyl_kin_sub"/>
</dbReference>
<dbReference type="Proteomes" id="UP000319555">
    <property type="component" value="Unassembled WGS sequence"/>
</dbReference>
<feature type="binding site" evidence="5">
    <location>
        <position position="159"/>
    </location>
    <ligand>
        <name>Zn(2+)</name>
        <dbReference type="ChEBI" id="CHEBI:29105"/>
        <note>structural</note>
    </ligand>
</feature>
<feature type="binding site" evidence="5">
    <location>
        <position position="101"/>
    </location>
    <ligand>
        <name>AMP</name>
        <dbReference type="ChEBI" id="CHEBI:456215"/>
    </ligand>
</feature>
<keyword evidence="2 5" id="KW-0545">Nucleotide biosynthesis</keyword>
<dbReference type="InterPro" id="IPR007862">
    <property type="entry name" value="Adenylate_kinase_lid-dom"/>
</dbReference>
<name>A0A521BHL2_9RHOB</name>
<keyword evidence="3 5" id="KW-0547">Nucleotide-binding</keyword>
<dbReference type="SUPFAM" id="SSF52540">
    <property type="entry name" value="P-loop containing nucleoside triphosphate hydrolases"/>
    <property type="match status" value="1"/>
</dbReference>
<dbReference type="NCBIfam" id="NF001381">
    <property type="entry name" value="PRK00279.1-3"/>
    <property type="match status" value="1"/>
</dbReference>
<evidence type="ECO:0000256" key="5">
    <source>
        <dbReference type="HAMAP-Rule" id="MF_00235"/>
    </source>
</evidence>
<dbReference type="CDD" id="cd01428">
    <property type="entry name" value="ADK"/>
    <property type="match status" value="1"/>
</dbReference>
<feature type="binding site" evidence="5">
    <location>
        <position position="162"/>
    </location>
    <ligand>
        <name>Zn(2+)</name>
        <dbReference type="ChEBI" id="CHEBI:29105"/>
        <note>structural</note>
    </ligand>
</feature>
<dbReference type="GO" id="GO:0044209">
    <property type="term" value="P:AMP salvage"/>
    <property type="evidence" value="ECO:0007669"/>
    <property type="project" value="UniProtKB-UniRule"/>
</dbReference>
<feature type="binding site" evidence="5">
    <location>
        <position position="40"/>
    </location>
    <ligand>
        <name>AMP</name>
        <dbReference type="ChEBI" id="CHEBI:456215"/>
    </ligand>
</feature>
<comment type="function">
    <text evidence="5">Catalyzes the reversible transfer of the terminal phosphate group between ATP and AMP. Plays an important role in cellular energy homeostasis and in adenine nucleotide metabolism.</text>
</comment>
<dbReference type="EC" id="2.7.4.3" evidence="5 7"/>
<dbReference type="InterPro" id="IPR033690">
    <property type="entry name" value="Adenylat_kinase_CS"/>
</dbReference>
<dbReference type="NCBIfam" id="NF011100">
    <property type="entry name" value="PRK14527.1"/>
    <property type="match status" value="1"/>
</dbReference>
<feature type="binding site" evidence="5">
    <location>
        <position position="136"/>
    </location>
    <ligand>
        <name>ATP</name>
        <dbReference type="ChEBI" id="CHEBI:30616"/>
    </ligand>
</feature>
<dbReference type="Pfam" id="PF05191">
    <property type="entry name" value="ADK_lid"/>
    <property type="match status" value="1"/>
</dbReference>
<dbReference type="PANTHER" id="PTHR23359">
    <property type="entry name" value="NUCLEOTIDE KINASE"/>
    <property type="match status" value="1"/>
</dbReference>
<keyword evidence="5" id="KW-0862">Zinc</keyword>
<dbReference type="AlphaFoldDB" id="A0A521BHL2"/>
<proteinExistence type="inferred from homology"/>
<keyword evidence="5" id="KW-0963">Cytoplasm</keyword>
<dbReference type="FunFam" id="3.40.50.300:FF:000106">
    <property type="entry name" value="Adenylate kinase mitochondrial"/>
    <property type="match status" value="1"/>
</dbReference>
<dbReference type="RefSeq" id="WP_142634327.1">
    <property type="nucleotide sequence ID" value="NZ_CANLVA010000001.1"/>
</dbReference>
<feature type="binding site" evidence="5">
    <location>
        <position position="45"/>
    </location>
    <ligand>
        <name>AMP</name>
        <dbReference type="ChEBI" id="CHEBI:456215"/>
    </ligand>
</feature>
<dbReference type="NCBIfam" id="TIGR01351">
    <property type="entry name" value="adk"/>
    <property type="match status" value="1"/>
</dbReference>
<dbReference type="InterPro" id="IPR000850">
    <property type="entry name" value="Adenylat/UMP-CMP_kin"/>
</dbReference>
<evidence type="ECO:0000256" key="6">
    <source>
        <dbReference type="RuleBase" id="RU003330"/>
    </source>
</evidence>
<evidence type="ECO:0000259" key="8">
    <source>
        <dbReference type="Pfam" id="PF05191"/>
    </source>
</evidence>
<comment type="subcellular location">
    <subcellularLocation>
        <location evidence="5 7">Cytoplasm</location>
    </subcellularLocation>
</comment>
<evidence type="ECO:0000256" key="3">
    <source>
        <dbReference type="ARBA" id="ARBA00022741"/>
    </source>
</evidence>
<dbReference type="Gene3D" id="3.40.50.300">
    <property type="entry name" value="P-loop containing nucleotide triphosphate hydrolases"/>
    <property type="match status" value="1"/>
</dbReference>
<comment type="catalytic activity">
    <reaction evidence="5 7">
        <text>AMP + ATP = 2 ADP</text>
        <dbReference type="Rhea" id="RHEA:12973"/>
        <dbReference type="ChEBI" id="CHEBI:30616"/>
        <dbReference type="ChEBI" id="CHEBI:456215"/>
        <dbReference type="ChEBI" id="CHEBI:456216"/>
        <dbReference type="EC" id="2.7.4.3"/>
    </reaction>
</comment>
<keyword evidence="10" id="KW-1185">Reference proteome</keyword>
<dbReference type="NCBIfam" id="NF001380">
    <property type="entry name" value="PRK00279.1-2"/>
    <property type="match status" value="1"/>
</dbReference>
<dbReference type="GO" id="GO:0004017">
    <property type="term" value="F:AMP kinase activity"/>
    <property type="evidence" value="ECO:0007669"/>
    <property type="project" value="UniProtKB-UniRule"/>
</dbReference>
<dbReference type="UniPathway" id="UPA00588">
    <property type="reaction ID" value="UER00649"/>
</dbReference>
<comment type="pathway">
    <text evidence="5">Purine metabolism; AMP biosynthesis via salvage pathway; AMP from ADP: step 1/1.</text>
</comment>
<feature type="binding site" evidence="5">
    <location>
        <position position="209"/>
    </location>
    <ligand>
        <name>ATP</name>
        <dbReference type="ChEBI" id="CHEBI:30616"/>
    </ligand>
</feature>
<feature type="binding site" evidence="5">
    <location>
        <begin position="19"/>
        <end position="24"/>
    </location>
    <ligand>
        <name>ATP</name>
        <dbReference type="ChEBI" id="CHEBI:30616"/>
    </ligand>
</feature>
<dbReference type="Pfam" id="PF00406">
    <property type="entry name" value="ADK"/>
    <property type="match status" value="1"/>
</dbReference>
<evidence type="ECO:0000256" key="2">
    <source>
        <dbReference type="ARBA" id="ARBA00022727"/>
    </source>
</evidence>
<keyword evidence="4 5" id="KW-0418">Kinase</keyword>
<dbReference type="InterPro" id="IPR027417">
    <property type="entry name" value="P-loop_NTPase"/>
</dbReference>
<sequence length="227" mass="23951">MDAATITTPTVLILLGPPGAGKGTQARMLEDKFGLVQLSTGDLLRAAVAAGTEAGKAAKAVMEAGDLVSDDIVIAILRDRLAEPDCAKGVILDGFPRTTVQAQALDALLSETGQQINAAISLEVEDAEMVIRISGRYTCAGCGEGFHDRFKTPAVEGKCDKCGKTEFKRRADDNAETVASRLAAYHAQTAPLITYYQDHGVLKGLNAMGNIEDIAGNLERIVSDTMN</sequence>
<feature type="binding site" evidence="5">
    <location>
        <position position="142"/>
    </location>
    <ligand>
        <name>Zn(2+)</name>
        <dbReference type="ChEBI" id="CHEBI:29105"/>
        <note>structural</note>
    </ligand>
</feature>
<feature type="domain" description="Adenylate kinase active site lid" evidence="8">
    <location>
        <begin position="136"/>
        <end position="172"/>
    </location>
</feature>
<dbReference type="HAMAP" id="MF_00235">
    <property type="entry name" value="Adenylate_kinase_Adk"/>
    <property type="match status" value="1"/>
</dbReference>
<evidence type="ECO:0000313" key="9">
    <source>
        <dbReference type="EMBL" id="SMO46624.1"/>
    </source>
</evidence>
<evidence type="ECO:0000313" key="10">
    <source>
        <dbReference type="Proteomes" id="UP000319555"/>
    </source>
</evidence>
<dbReference type="GO" id="GO:0008270">
    <property type="term" value="F:zinc ion binding"/>
    <property type="evidence" value="ECO:0007669"/>
    <property type="project" value="UniProtKB-UniRule"/>
</dbReference>
<dbReference type="GO" id="GO:0005737">
    <property type="term" value="C:cytoplasm"/>
    <property type="evidence" value="ECO:0007669"/>
    <property type="project" value="UniProtKB-SubCell"/>
</dbReference>
<comment type="domain">
    <text evidence="5">Consists of three domains, a large central CORE domain and two small peripheral domains, NMPbind and LID, which undergo movements during catalysis. The LID domain closes over the site of phosphoryl transfer upon ATP binding. Assembling and dissambling the active center during each catalytic cycle provides an effective means to prevent ATP hydrolysis. Some bacteria have evolved a zinc-coordinating structure that stabilizes the LID domain.</text>
</comment>
<comment type="subunit">
    <text evidence="5 7">Monomer.</text>
</comment>
<dbReference type="OrthoDB" id="9805030at2"/>
<keyword evidence="5" id="KW-0479">Metal-binding</keyword>
<keyword evidence="5 7" id="KW-0067">ATP-binding</keyword>
<dbReference type="PRINTS" id="PR00094">
    <property type="entry name" value="ADENYLTKNASE"/>
</dbReference>
<keyword evidence="1 5" id="KW-0808">Transferase</keyword>
<feature type="binding site" evidence="5">
    <location>
        <begin position="94"/>
        <end position="97"/>
    </location>
    <ligand>
        <name>AMP</name>
        <dbReference type="ChEBI" id="CHEBI:456215"/>
    </ligand>
</feature>
<feature type="region of interest" description="NMP" evidence="5">
    <location>
        <begin position="39"/>
        <end position="68"/>
    </location>
</feature>
<feature type="binding site" evidence="5">
    <location>
        <position position="139"/>
    </location>
    <ligand>
        <name>Zn(2+)</name>
        <dbReference type="ChEBI" id="CHEBI:29105"/>
        <note>structural</note>
    </ligand>
</feature>
<evidence type="ECO:0000256" key="4">
    <source>
        <dbReference type="ARBA" id="ARBA00022777"/>
    </source>
</evidence>
<comment type="similarity">
    <text evidence="5 6">Belongs to the adenylate kinase family.</text>
</comment>
<accession>A0A521BHL2</accession>
<dbReference type="PROSITE" id="PS00113">
    <property type="entry name" value="ADENYLATE_KINASE"/>
    <property type="match status" value="1"/>
</dbReference>
<feature type="binding site" evidence="5">
    <location>
        <begin position="66"/>
        <end position="68"/>
    </location>
    <ligand>
        <name>AMP</name>
        <dbReference type="ChEBI" id="CHEBI:456215"/>
    </ligand>
</feature>
<protein>
    <recommendedName>
        <fullName evidence="5 7">Adenylate kinase</fullName>
        <shortName evidence="5">AK</shortName>
        <ecNumber evidence="5 7">2.7.4.3</ecNumber>
    </recommendedName>
    <alternativeName>
        <fullName evidence="5">ATP-AMP transphosphorylase</fullName>
    </alternativeName>
    <alternativeName>
        <fullName evidence="5">ATP:AMP phosphotransferase</fullName>
    </alternativeName>
    <alternativeName>
        <fullName evidence="5">Adenylate monophosphate kinase</fullName>
    </alternativeName>
</protein>
<feature type="binding site" evidence="5">
    <location>
        <position position="170"/>
    </location>
    <ligand>
        <name>AMP</name>
        <dbReference type="ChEBI" id="CHEBI:456215"/>
    </ligand>
</feature>
<dbReference type="EMBL" id="FXTE01000001">
    <property type="protein sequence ID" value="SMO46624.1"/>
    <property type="molecule type" value="Genomic_DNA"/>
</dbReference>
<dbReference type="GO" id="GO:0005524">
    <property type="term" value="F:ATP binding"/>
    <property type="evidence" value="ECO:0007669"/>
    <property type="project" value="UniProtKB-UniRule"/>
</dbReference>
<reference evidence="9 10" key="1">
    <citation type="submission" date="2017-05" db="EMBL/GenBank/DDBJ databases">
        <authorList>
            <person name="Varghese N."/>
            <person name="Submissions S."/>
        </authorList>
    </citation>
    <scope>NUCLEOTIDE SEQUENCE [LARGE SCALE GENOMIC DNA]</scope>
    <source>
        <strain evidence="9 10">DSM 28009</strain>
    </source>
</reference>
<evidence type="ECO:0000256" key="7">
    <source>
        <dbReference type="RuleBase" id="RU003331"/>
    </source>
</evidence>
<comment type="caution">
    <text evidence="5">Lacks conserved residue(s) required for the propagation of feature annotation.</text>
</comment>
<gene>
    <name evidence="5" type="primary">adk</name>
    <name evidence="9" type="ORF">SAMN06265380_101857</name>
</gene>
<organism evidence="9 10">
    <name type="scientific">Ruegeria faecimaris</name>
    <dbReference type="NCBI Taxonomy" id="686389"/>
    <lineage>
        <taxon>Bacteria</taxon>
        <taxon>Pseudomonadati</taxon>
        <taxon>Pseudomonadota</taxon>
        <taxon>Alphaproteobacteria</taxon>
        <taxon>Rhodobacterales</taxon>
        <taxon>Roseobacteraceae</taxon>
        <taxon>Ruegeria</taxon>
    </lineage>
</organism>
<feature type="binding site" evidence="5">
    <location>
        <position position="181"/>
    </location>
    <ligand>
        <name>AMP</name>
        <dbReference type="ChEBI" id="CHEBI:456215"/>
    </ligand>
</feature>